<evidence type="ECO:0000256" key="11">
    <source>
        <dbReference type="ARBA" id="ARBA00047550"/>
    </source>
</evidence>
<dbReference type="AlphaFoldDB" id="A0A9P4VLE9"/>
<comment type="pathway">
    <text evidence="2">Cofactor biosynthesis; riboflavin biosynthesis.</text>
</comment>
<evidence type="ECO:0000256" key="9">
    <source>
        <dbReference type="ARBA" id="ARBA00030073"/>
    </source>
</evidence>
<dbReference type="InterPro" id="IPR050765">
    <property type="entry name" value="Riboflavin_Biosynth_HTPR"/>
</dbReference>
<dbReference type="InterPro" id="IPR024072">
    <property type="entry name" value="DHFR-like_dom_sf"/>
</dbReference>
<keyword evidence="6" id="KW-0686">Riboflavin biosynthesis</keyword>
<comment type="caution">
    <text evidence="14">The sequence shown here is derived from an EMBL/GenBank/DDBJ whole genome shotgun (WGS) entry which is preliminary data.</text>
</comment>
<comment type="function">
    <text evidence="1">Catalyzes an early step in riboflavin biosynthesis, the NADPH-dependent reduction of the ribose side chain of 2,5-diamino-6-ribosylamino-4(3H)-pyrimidinone 5'-phosphate, yielding 2,5-diamino-6-ribitylamino-4(3H)-pyrimidinone 5'-phosphate.</text>
</comment>
<comment type="similarity">
    <text evidence="3">Belongs to the HTP reductase family.</text>
</comment>
<dbReference type="PANTHER" id="PTHR38011">
    <property type="entry name" value="DIHYDROFOLATE REDUCTASE FAMILY PROTEIN (AFU_ORTHOLOGUE AFUA_8G06820)"/>
    <property type="match status" value="1"/>
</dbReference>
<dbReference type="OrthoDB" id="5432at2759"/>
<evidence type="ECO:0000256" key="3">
    <source>
        <dbReference type="ARBA" id="ARBA00009723"/>
    </source>
</evidence>
<dbReference type="SUPFAM" id="SSF53597">
    <property type="entry name" value="Dihydrofolate reductase-like"/>
    <property type="match status" value="1"/>
</dbReference>
<dbReference type="Proteomes" id="UP000799429">
    <property type="component" value="Unassembled WGS sequence"/>
</dbReference>
<evidence type="ECO:0000256" key="10">
    <source>
        <dbReference type="ARBA" id="ARBA00031630"/>
    </source>
</evidence>
<evidence type="ECO:0000259" key="13">
    <source>
        <dbReference type="Pfam" id="PF01872"/>
    </source>
</evidence>
<evidence type="ECO:0000256" key="4">
    <source>
        <dbReference type="ARBA" id="ARBA00012851"/>
    </source>
</evidence>
<evidence type="ECO:0000256" key="1">
    <source>
        <dbReference type="ARBA" id="ARBA00003555"/>
    </source>
</evidence>
<dbReference type="PANTHER" id="PTHR38011:SF7">
    <property type="entry name" value="2,5-DIAMINO-6-RIBOSYLAMINO-4(3H)-PYRIMIDINONE 5'-PHOSPHATE REDUCTASE"/>
    <property type="match status" value="1"/>
</dbReference>
<dbReference type="EMBL" id="MU006099">
    <property type="protein sequence ID" value="KAF2837461.1"/>
    <property type="molecule type" value="Genomic_DNA"/>
</dbReference>
<gene>
    <name evidence="14" type="ORF">M501DRAFT_986276</name>
</gene>
<organism evidence="14 15">
    <name type="scientific">Patellaria atrata CBS 101060</name>
    <dbReference type="NCBI Taxonomy" id="1346257"/>
    <lineage>
        <taxon>Eukaryota</taxon>
        <taxon>Fungi</taxon>
        <taxon>Dikarya</taxon>
        <taxon>Ascomycota</taxon>
        <taxon>Pezizomycotina</taxon>
        <taxon>Dothideomycetes</taxon>
        <taxon>Dothideomycetes incertae sedis</taxon>
        <taxon>Patellariales</taxon>
        <taxon>Patellariaceae</taxon>
        <taxon>Patellaria</taxon>
    </lineage>
</organism>
<proteinExistence type="inferred from homology"/>
<dbReference type="GO" id="GO:0009231">
    <property type="term" value="P:riboflavin biosynthetic process"/>
    <property type="evidence" value="ECO:0007669"/>
    <property type="project" value="UniProtKB-KW"/>
</dbReference>
<evidence type="ECO:0000256" key="2">
    <source>
        <dbReference type="ARBA" id="ARBA00005104"/>
    </source>
</evidence>
<dbReference type="GO" id="GO:0008703">
    <property type="term" value="F:5-amino-6-(5-phosphoribosylamino)uracil reductase activity"/>
    <property type="evidence" value="ECO:0007669"/>
    <property type="project" value="InterPro"/>
</dbReference>
<reference evidence="14" key="1">
    <citation type="journal article" date="2020" name="Stud. Mycol.">
        <title>101 Dothideomycetes genomes: a test case for predicting lifestyles and emergence of pathogens.</title>
        <authorList>
            <person name="Haridas S."/>
            <person name="Albert R."/>
            <person name="Binder M."/>
            <person name="Bloem J."/>
            <person name="Labutti K."/>
            <person name="Salamov A."/>
            <person name="Andreopoulos B."/>
            <person name="Baker S."/>
            <person name="Barry K."/>
            <person name="Bills G."/>
            <person name="Bluhm B."/>
            <person name="Cannon C."/>
            <person name="Castanera R."/>
            <person name="Culley D."/>
            <person name="Daum C."/>
            <person name="Ezra D."/>
            <person name="Gonzalez J."/>
            <person name="Henrissat B."/>
            <person name="Kuo A."/>
            <person name="Liang C."/>
            <person name="Lipzen A."/>
            <person name="Lutzoni F."/>
            <person name="Magnuson J."/>
            <person name="Mondo S."/>
            <person name="Nolan M."/>
            <person name="Ohm R."/>
            <person name="Pangilinan J."/>
            <person name="Park H.-J."/>
            <person name="Ramirez L."/>
            <person name="Alfaro M."/>
            <person name="Sun H."/>
            <person name="Tritt A."/>
            <person name="Yoshinaga Y."/>
            <person name="Zwiers L.-H."/>
            <person name="Turgeon B."/>
            <person name="Goodwin S."/>
            <person name="Spatafora J."/>
            <person name="Crous P."/>
            <person name="Grigoriev I."/>
        </authorList>
    </citation>
    <scope>NUCLEOTIDE SEQUENCE</scope>
    <source>
        <strain evidence="14">CBS 101060</strain>
    </source>
</reference>
<dbReference type="EC" id="1.1.1.302" evidence="4"/>
<keyword evidence="8" id="KW-0560">Oxidoreductase</keyword>
<dbReference type="Gene3D" id="3.40.430.10">
    <property type="entry name" value="Dihydrofolate Reductase, subunit A"/>
    <property type="match status" value="1"/>
</dbReference>
<evidence type="ECO:0000256" key="8">
    <source>
        <dbReference type="ARBA" id="ARBA00023002"/>
    </source>
</evidence>
<keyword evidence="15" id="KW-1185">Reference proteome</keyword>
<evidence type="ECO:0000313" key="14">
    <source>
        <dbReference type="EMBL" id="KAF2837461.1"/>
    </source>
</evidence>
<evidence type="ECO:0000256" key="12">
    <source>
        <dbReference type="ARBA" id="ARBA00049020"/>
    </source>
</evidence>
<comment type="catalytic activity">
    <reaction evidence="11">
        <text>2,5-diamino-6-(1-D-ribitylamino)pyrimidin-4(3H)-one 5'-phosphate + NAD(+) = 2,5-diamino-6-(1-D-ribosylamino)pyrimidin-4(3H)-one 5'-phosphate + NADH + H(+)</text>
        <dbReference type="Rhea" id="RHEA:27274"/>
        <dbReference type="ChEBI" id="CHEBI:15378"/>
        <dbReference type="ChEBI" id="CHEBI:57540"/>
        <dbReference type="ChEBI" id="CHEBI:57945"/>
        <dbReference type="ChEBI" id="CHEBI:58890"/>
        <dbReference type="ChEBI" id="CHEBI:59545"/>
        <dbReference type="EC" id="1.1.1.302"/>
    </reaction>
</comment>
<dbReference type="Pfam" id="PF01872">
    <property type="entry name" value="RibD_C"/>
    <property type="match status" value="1"/>
</dbReference>
<dbReference type="InterPro" id="IPR002734">
    <property type="entry name" value="RibDG_C"/>
</dbReference>
<evidence type="ECO:0000313" key="15">
    <source>
        <dbReference type="Proteomes" id="UP000799429"/>
    </source>
</evidence>
<comment type="catalytic activity">
    <reaction evidence="12">
        <text>2,5-diamino-6-(1-D-ribitylamino)pyrimidin-4(3H)-one 5'-phosphate + NADP(+) = 2,5-diamino-6-(1-D-ribosylamino)pyrimidin-4(3H)-one 5'-phosphate + NADPH + H(+)</text>
        <dbReference type="Rhea" id="RHEA:27278"/>
        <dbReference type="ChEBI" id="CHEBI:15378"/>
        <dbReference type="ChEBI" id="CHEBI:57783"/>
        <dbReference type="ChEBI" id="CHEBI:58349"/>
        <dbReference type="ChEBI" id="CHEBI:58890"/>
        <dbReference type="ChEBI" id="CHEBI:59545"/>
        <dbReference type="EC" id="1.1.1.302"/>
    </reaction>
</comment>
<evidence type="ECO:0000256" key="5">
    <source>
        <dbReference type="ARBA" id="ARBA00015035"/>
    </source>
</evidence>
<keyword evidence="7" id="KW-0521">NADP</keyword>
<feature type="domain" description="Bacterial bifunctional deaminase-reductase C-terminal" evidence="13">
    <location>
        <begin position="45"/>
        <end position="274"/>
    </location>
</feature>
<protein>
    <recommendedName>
        <fullName evidence="5">2,5-diamino-6-ribosylamino-4(3H)-pyrimidinone 5'-phosphate reductase</fullName>
        <ecNumber evidence="4">1.1.1.302</ecNumber>
    </recommendedName>
    <alternativeName>
        <fullName evidence="10">2,5-diamino-6-(5-phospho-D-ribosylamino)pyrimidin-4(3H)-one reductase</fullName>
    </alternativeName>
    <alternativeName>
        <fullName evidence="9">2,5-diamino-6-ribitylamino-4(3H)-pyrimidinone 5'-phosphate synthase</fullName>
    </alternativeName>
</protein>
<sequence length="281" mass="30141">MVHPENYSLSKTRDTLHFPPSSREFLEHYLPPTRNIPLSSNPTKPHITLTFAASLDSQLSLSPGLPTALSGPASKAMTHYLRSRHDAILVGVGTAIADDPSLNCRIEGVGGYGGEGLEGQPRPVILDPNGRWAFSEEIKVFVLAREGRGRAPYVVTGTAELDEGRRRVLEGCGGKLITVGMGERGLEWGEVLRVLGREGIRSVMVEGGGKVINSLLKVGNQGLVDSVIVTIAPTWLGEGGVVVSPPRRFGEDGNAMSAVKLGEVKWQPFGEDVVMCGRIKL</sequence>
<name>A0A9P4VLE9_9PEZI</name>
<evidence type="ECO:0000256" key="7">
    <source>
        <dbReference type="ARBA" id="ARBA00022857"/>
    </source>
</evidence>
<evidence type="ECO:0000256" key="6">
    <source>
        <dbReference type="ARBA" id="ARBA00022619"/>
    </source>
</evidence>
<accession>A0A9P4VLE9</accession>